<evidence type="ECO:0000259" key="2">
    <source>
        <dbReference type="Pfam" id="PF21307"/>
    </source>
</evidence>
<evidence type="ECO:0000259" key="1">
    <source>
        <dbReference type="Pfam" id="PF14498"/>
    </source>
</evidence>
<evidence type="ECO:0008006" key="6">
    <source>
        <dbReference type="Google" id="ProtNLM"/>
    </source>
</evidence>
<gene>
    <name evidence="4" type="ORF">TBK1r_41050</name>
</gene>
<dbReference type="InterPro" id="IPR013780">
    <property type="entry name" value="Glyco_hydro_b"/>
</dbReference>
<dbReference type="PIRSF" id="PIRSF007663">
    <property type="entry name" value="UCP007663"/>
    <property type="match status" value="1"/>
</dbReference>
<dbReference type="RefSeq" id="WP_145214425.1">
    <property type="nucleotide sequence ID" value="NZ_CP036432.1"/>
</dbReference>
<sequence>MSMNMKGSITLLGIFLAFATVAAADERYVLHYESPANDVVRIDKGKRNQRAEFGFIQTALPMGNGRLGAMFSGGIETEHLLINDITLWMNAKRGLDEVSQSGARDVAREDFETVRKAYREGKYGTKRGSMESLSTTYLSSVEPLGNYAPFTDVLISTGHEPPRVRDYRRSLDSRTGLGTVSYTIGKGKFRREFFCSHPHDVVVARYTAEDATLNLTIETVTKHNVVQVKAADDRIVLTGEAKMVRDNVEFMQIVQIDAGNADVAPQSDGSVTVSGASEVTIYLAGYCDYLPVYPSFKGRDYKADCEKTISAAVKLGFDSLKQTHVDDVSALMNRCRLELDFQPSGLTTDKLVAGDSSLELENLYFNYSRYLQLSCSRGAPVPSNLQGLWNDSLRPPWNCDYHTDINVQMNYWMVDPANLTECFRPFAEWTKILAESGAHTARKTFGVDKGWSMGLNGNVFGFTAQNEHGRRNQQAGHWLCQNLFDHFAFNQDRAYLEEIYPTLKGAAEFFVEFLAPWKDGSLVVYPTWSPENAYLVKQYGKLNKQAYGASWDQQLVLNLFTDCIEASIVLGRDEEFRKTLQAMIPRLCPQKIGQYGQLQEWPEDWDRPQDTHRHISHLIALHPGRDISPLTTKELYEAALVTMKHRGDESTGWSTGWKTCFWARLHNGDKAHQIYRFLTAQRAYPNLFDFHPPFQIDGNFGGAAGVCEMLLQSHLRSVNADARSISDAAFVAYRKNPSTPNHYQGVAPDDTLADAPYILHLLPALPSAWPDGRVHGLRARGGFEVDLAWEAGRLIAATIRSEKGGTFRLYADGTLSENIVLSVGQSYSWAEQTKH</sequence>
<dbReference type="EMBL" id="CP036432">
    <property type="protein sequence ID" value="QDV85151.1"/>
    <property type="molecule type" value="Genomic_DNA"/>
</dbReference>
<dbReference type="InterPro" id="IPR027414">
    <property type="entry name" value="GH95_N_dom"/>
</dbReference>
<dbReference type="Proteomes" id="UP000318081">
    <property type="component" value="Chromosome"/>
</dbReference>
<organism evidence="4 5">
    <name type="scientific">Stieleria magnilauensis</name>
    <dbReference type="NCBI Taxonomy" id="2527963"/>
    <lineage>
        <taxon>Bacteria</taxon>
        <taxon>Pseudomonadati</taxon>
        <taxon>Planctomycetota</taxon>
        <taxon>Planctomycetia</taxon>
        <taxon>Pirellulales</taxon>
        <taxon>Pirellulaceae</taxon>
        <taxon>Stieleria</taxon>
    </lineage>
</organism>
<dbReference type="InterPro" id="IPR012341">
    <property type="entry name" value="6hp_glycosidase-like_sf"/>
</dbReference>
<reference evidence="4 5" key="1">
    <citation type="submission" date="2019-02" db="EMBL/GenBank/DDBJ databases">
        <title>Deep-cultivation of Planctomycetes and their phenomic and genomic characterization uncovers novel biology.</title>
        <authorList>
            <person name="Wiegand S."/>
            <person name="Jogler M."/>
            <person name="Boedeker C."/>
            <person name="Pinto D."/>
            <person name="Vollmers J."/>
            <person name="Rivas-Marin E."/>
            <person name="Kohn T."/>
            <person name="Peeters S.H."/>
            <person name="Heuer A."/>
            <person name="Rast P."/>
            <person name="Oberbeckmann S."/>
            <person name="Bunk B."/>
            <person name="Jeske O."/>
            <person name="Meyerdierks A."/>
            <person name="Storesund J.E."/>
            <person name="Kallscheuer N."/>
            <person name="Luecker S."/>
            <person name="Lage O.M."/>
            <person name="Pohl T."/>
            <person name="Merkel B.J."/>
            <person name="Hornburger P."/>
            <person name="Mueller R.-W."/>
            <person name="Bruemmer F."/>
            <person name="Labrenz M."/>
            <person name="Spormann A.M."/>
            <person name="Op den Camp H."/>
            <person name="Overmann J."/>
            <person name="Amann R."/>
            <person name="Jetten M.S.M."/>
            <person name="Mascher T."/>
            <person name="Medema M.H."/>
            <person name="Devos D.P."/>
            <person name="Kaster A.-K."/>
            <person name="Ovreas L."/>
            <person name="Rohde M."/>
            <person name="Galperin M.Y."/>
            <person name="Jogler C."/>
        </authorList>
    </citation>
    <scope>NUCLEOTIDE SEQUENCE [LARGE SCALE GENOMIC DNA]</scope>
    <source>
        <strain evidence="4 5">TBK1r</strain>
    </source>
</reference>
<protein>
    <recommendedName>
        <fullName evidence="6">Glycosyl hydrolase family 95 N-terminal domain-containing protein</fullName>
    </recommendedName>
</protein>
<dbReference type="Gene3D" id="2.60.40.1180">
    <property type="entry name" value="Golgi alpha-mannosidase II"/>
    <property type="match status" value="1"/>
</dbReference>
<feature type="domain" description="Glycosyl hydrolase family 95 catalytic" evidence="3">
    <location>
        <begin position="317"/>
        <end position="710"/>
    </location>
</feature>
<proteinExistence type="predicted"/>
<dbReference type="PANTHER" id="PTHR31084:SF0">
    <property type="entry name" value="ALPHA-L-FUCOSIDASE 2"/>
    <property type="match status" value="1"/>
</dbReference>
<feature type="domain" description="Glycosyl hydrolase family 95 N-terminal" evidence="1">
    <location>
        <begin position="30"/>
        <end position="289"/>
    </location>
</feature>
<dbReference type="Pfam" id="PF22124">
    <property type="entry name" value="Glyco_hydro_95_cat"/>
    <property type="match status" value="1"/>
</dbReference>
<name>A0ABX5XTL9_9BACT</name>
<dbReference type="Gene3D" id="1.50.10.10">
    <property type="match status" value="1"/>
</dbReference>
<dbReference type="InterPro" id="IPR008928">
    <property type="entry name" value="6-hairpin_glycosidase_sf"/>
</dbReference>
<dbReference type="InterPro" id="IPR054363">
    <property type="entry name" value="GH95_cat"/>
</dbReference>
<dbReference type="SUPFAM" id="SSF48208">
    <property type="entry name" value="Six-hairpin glycosidases"/>
    <property type="match status" value="1"/>
</dbReference>
<evidence type="ECO:0000313" key="4">
    <source>
        <dbReference type="EMBL" id="QDV85151.1"/>
    </source>
</evidence>
<evidence type="ECO:0000313" key="5">
    <source>
        <dbReference type="Proteomes" id="UP000318081"/>
    </source>
</evidence>
<dbReference type="InterPro" id="IPR049053">
    <property type="entry name" value="AFCA-like_C"/>
</dbReference>
<keyword evidence="5" id="KW-1185">Reference proteome</keyword>
<dbReference type="Pfam" id="PF14498">
    <property type="entry name" value="Glyco_hyd_65N_2"/>
    <property type="match status" value="1"/>
</dbReference>
<dbReference type="InterPro" id="IPR016518">
    <property type="entry name" value="Alpha-L-fucosidase"/>
</dbReference>
<feature type="domain" description="Alpha fucosidase A-like C-terminal" evidence="2">
    <location>
        <begin position="758"/>
        <end position="814"/>
    </location>
</feature>
<dbReference type="PANTHER" id="PTHR31084">
    <property type="entry name" value="ALPHA-L-FUCOSIDASE 2"/>
    <property type="match status" value="1"/>
</dbReference>
<accession>A0ABX5XTL9</accession>
<dbReference type="Pfam" id="PF21307">
    <property type="entry name" value="Glyco_hydro_95_C"/>
    <property type="match status" value="1"/>
</dbReference>
<evidence type="ECO:0000259" key="3">
    <source>
        <dbReference type="Pfam" id="PF22124"/>
    </source>
</evidence>